<evidence type="ECO:0000313" key="2">
    <source>
        <dbReference type="EMBL" id="KAF2451080.1"/>
    </source>
</evidence>
<sequence length="104" mass="10819">MGCSSSKANRGGRDTPNLTPRHHTRSRINERRVLPRANKPETTSSHGAGNINDHRTHERHSRGNGYEWGGLASGHHGSAHHGGVSGGHCGGGGDYSGGGDCGGF</sequence>
<feature type="compositionally biased region" description="Gly residues" evidence="1">
    <location>
        <begin position="83"/>
        <end position="92"/>
    </location>
</feature>
<evidence type="ECO:0000313" key="3">
    <source>
        <dbReference type="Proteomes" id="UP000799764"/>
    </source>
</evidence>
<dbReference type="Proteomes" id="UP000799764">
    <property type="component" value="Unassembled WGS sequence"/>
</dbReference>
<comment type="caution">
    <text evidence="2">The sequence shown here is derived from an EMBL/GenBank/DDBJ whole genome shotgun (WGS) entry which is preliminary data.</text>
</comment>
<keyword evidence="3" id="KW-1185">Reference proteome</keyword>
<accession>A0A9P4PVJ9</accession>
<reference evidence="2" key="1">
    <citation type="journal article" date="2020" name="Stud. Mycol.">
        <title>101 Dothideomycetes genomes: a test case for predicting lifestyles and emergence of pathogens.</title>
        <authorList>
            <person name="Haridas S."/>
            <person name="Albert R."/>
            <person name="Binder M."/>
            <person name="Bloem J."/>
            <person name="Labutti K."/>
            <person name="Salamov A."/>
            <person name="Andreopoulos B."/>
            <person name="Baker S."/>
            <person name="Barry K."/>
            <person name="Bills G."/>
            <person name="Bluhm B."/>
            <person name="Cannon C."/>
            <person name="Castanera R."/>
            <person name="Culley D."/>
            <person name="Daum C."/>
            <person name="Ezra D."/>
            <person name="Gonzalez J."/>
            <person name="Henrissat B."/>
            <person name="Kuo A."/>
            <person name="Liang C."/>
            <person name="Lipzen A."/>
            <person name="Lutzoni F."/>
            <person name="Magnuson J."/>
            <person name="Mondo S."/>
            <person name="Nolan M."/>
            <person name="Ohm R."/>
            <person name="Pangilinan J."/>
            <person name="Park H.-J."/>
            <person name="Ramirez L."/>
            <person name="Alfaro M."/>
            <person name="Sun H."/>
            <person name="Tritt A."/>
            <person name="Yoshinaga Y."/>
            <person name="Zwiers L.-H."/>
            <person name="Turgeon B."/>
            <person name="Goodwin S."/>
            <person name="Spatafora J."/>
            <person name="Crous P."/>
            <person name="Grigoriev I."/>
        </authorList>
    </citation>
    <scope>NUCLEOTIDE SEQUENCE</scope>
    <source>
        <strain evidence="2">CBS 690.94</strain>
    </source>
</reference>
<gene>
    <name evidence="2" type="ORF">P171DRAFT_439607</name>
</gene>
<protein>
    <submittedName>
        <fullName evidence="2">Uncharacterized protein</fullName>
    </submittedName>
</protein>
<proteinExistence type="predicted"/>
<dbReference type="EMBL" id="MU001493">
    <property type="protein sequence ID" value="KAF2451080.1"/>
    <property type="molecule type" value="Genomic_DNA"/>
</dbReference>
<feature type="region of interest" description="Disordered" evidence="1">
    <location>
        <begin position="1"/>
        <end position="92"/>
    </location>
</feature>
<name>A0A9P4PVJ9_9PLEO</name>
<evidence type="ECO:0000256" key="1">
    <source>
        <dbReference type="SAM" id="MobiDB-lite"/>
    </source>
</evidence>
<organism evidence="2 3">
    <name type="scientific">Karstenula rhodostoma CBS 690.94</name>
    <dbReference type="NCBI Taxonomy" id="1392251"/>
    <lineage>
        <taxon>Eukaryota</taxon>
        <taxon>Fungi</taxon>
        <taxon>Dikarya</taxon>
        <taxon>Ascomycota</taxon>
        <taxon>Pezizomycotina</taxon>
        <taxon>Dothideomycetes</taxon>
        <taxon>Pleosporomycetidae</taxon>
        <taxon>Pleosporales</taxon>
        <taxon>Massarineae</taxon>
        <taxon>Didymosphaeriaceae</taxon>
        <taxon>Karstenula</taxon>
    </lineage>
</organism>
<dbReference type="AlphaFoldDB" id="A0A9P4PVJ9"/>